<proteinExistence type="predicted"/>
<organism evidence="2 3">
    <name type="scientific">Limulus polyphemus</name>
    <name type="common">Atlantic horseshoe crab</name>
    <dbReference type="NCBI Taxonomy" id="6850"/>
    <lineage>
        <taxon>Eukaryota</taxon>
        <taxon>Metazoa</taxon>
        <taxon>Ecdysozoa</taxon>
        <taxon>Arthropoda</taxon>
        <taxon>Chelicerata</taxon>
        <taxon>Merostomata</taxon>
        <taxon>Xiphosura</taxon>
        <taxon>Limulidae</taxon>
        <taxon>Limulus</taxon>
    </lineage>
</organism>
<dbReference type="Proteomes" id="UP000694941">
    <property type="component" value="Unplaced"/>
</dbReference>
<dbReference type="PANTHER" id="PTHR36694">
    <property type="entry name" value="PASIFLORA 1, ISOFORM A-RELATED"/>
    <property type="match status" value="1"/>
</dbReference>
<keyword evidence="1" id="KW-0472">Membrane</keyword>
<feature type="transmembrane region" description="Helical" evidence="1">
    <location>
        <begin position="100"/>
        <end position="122"/>
    </location>
</feature>
<keyword evidence="2" id="KW-1185">Reference proteome</keyword>
<keyword evidence="1" id="KW-0812">Transmembrane</keyword>
<dbReference type="PANTHER" id="PTHR36694:SF11">
    <property type="entry name" value="LP21121P-RELATED"/>
    <property type="match status" value="1"/>
</dbReference>
<dbReference type="RefSeq" id="XP_022247529.1">
    <property type="nucleotide sequence ID" value="XM_022391821.1"/>
</dbReference>
<gene>
    <name evidence="3" type="primary">LOC111086939</name>
</gene>
<feature type="transmembrane region" description="Helical" evidence="1">
    <location>
        <begin position="64"/>
        <end position="88"/>
    </location>
</feature>
<reference evidence="3" key="1">
    <citation type="submission" date="2025-08" db="UniProtKB">
        <authorList>
            <consortium name="RefSeq"/>
        </authorList>
    </citation>
    <scope>IDENTIFICATION</scope>
    <source>
        <tissue evidence="3">Muscle</tissue>
    </source>
</reference>
<evidence type="ECO:0000313" key="2">
    <source>
        <dbReference type="Proteomes" id="UP000694941"/>
    </source>
</evidence>
<accession>A0ABM1SV73</accession>
<feature type="transmembrane region" description="Helical" evidence="1">
    <location>
        <begin position="142"/>
        <end position="171"/>
    </location>
</feature>
<name>A0ABM1SV73_LIMPO</name>
<protein>
    <submittedName>
        <fullName evidence="3">Uncharacterized protein LOC111086939 isoform X1</fullName>
    </submittedName>
</protein>
<evidence type="ECO:0000256" key="1">
    <source>
        <dbReference type="SAM" id="Phobius"/>
    </source>
</evidence>
<sequence length="283" mass="32050">MGCCGCSLVSSTLAAGIYSIILSTMSLASGTWARIMMTEKHPDPSNQYGSLKSSFQSLQFDKTVHLPLITVSVSLDSIWLFTSILLLVGNSFKKTGNRFLLIPWIIVALVVVLFDLGCNFYYSYRLGQILGTEGYSHLIERWSAWIFLCLYYGRGGIIFWCVHVSFLVFVIRRYKEISRGGPMGIMGPVMQPLPYMNSYQTYPAVHPQYHLPPLQQTPHVPYCGQLPASPTQWPPIPPPDYDDPSFGKLKMKNHERYITPSDNQAYVPDNYCSRGTKGYIERY</sequence>
<keyword evidence="1" id="KW-1133">Transmembrane helix</keyword>
<dbReference type="GeneID" id="111086939"/>
<evidence type="ECO:0000313" key="3">
    <source>
        <dbReference type="RefSeq" id="XP_022247529.1"/>
    </source>
</evidence>